<comment type="caution">
    <text evidence="2">The sequence shown here is derived from an EMBL/GenBank/DDBJ whole genome shotgun (WGS) entry which is preliminary data.</text>
</comment>
<reference evidence="3 4" key="1">
    <citation type="journal article" date="2020" name="bioRxiv">
        <title>Sequence and annotation of 42 cannabis genomes reveals extensive copy number variation in cannabinoid synthesis and pathogen resistance genes.</title>
        <authorList>
            <person name="Mckernan K.J."/>
            <person name="Helbert Y."/>
            <person name="Kane L.T."/>
            <person name="Ebling H."/>
            <person name="Zhang L."/>
            <person name="Liu B."/>
            <person name="Eaton Z."/>
            <person name="Mclaughlin S."/>
            <person name="Kingan S."/>
            <person name="Baybayan P."/>
            <person name="Concepcion G."/>
            <person name="Jordan M."/>
            <person name="Riva A."/>
            <person name="Barbazuk W."/>
            <person name="Harkins T."/>
        </authorList>
    </citation>
    <scope>NUCLEOTIDE SEQUENCE [LARGE SCALE GENOMIC DNA]</scope>
    <source>
        <strain evidence="3 4">cv. Jamaican Lion 4</strain>
        <strain evidence="2">Father</strain>
        <strain evidence="1">Mother</strain>
        <tissue evidence="2">Leaf</tissue>
    </source>
</reference>
<organism evidence="2 4">
    <name type="scientific">Cannabis sativa</name>
    <name type="common">Hemp</name>
    <name type="synonym">Marijuana</name>
    <dbReference type="NCBI Taxonomy" id="3483"/>
    <lineage>
        <taxon>Eukaryota</taxon>
        <taxon>Viridiplantae</taxon>
        <taxon>Streptophyta</taxon>
        <taxon>Embryophyta</taxon>
        <taxon>Tracheophyta</taxon>
        <taxon>Spermatophyta</taxon>
        <taxon>Magnoliopsida</taxon>
        <taxon>eudicotyledons</taxon>
        <taxon>Gunneridae</taxon>
        <taxon>Pentapetalae</taxon>
        <taxon>rosids</taxon>
        <taxon>fabids</taxon>
        <taxon>Rosales</taxon>
        <taxon>Cannabaceae</taxon>
        <taxon>Cannabis</taxon>
    </lineage>
</organism>
<dbReference type="PANTHER" id="PTHR33710:SF71">
    <property type="entry name" value="ENDONUCLEASE_EXONUCLEASE_PHOSPHATASE DOMAIN-CONTAINING PROTEIN"/>
    <property type="match status" value="1"/>
</dbReference>
<dbReference type="PANTHER" id="PTHR33710">
    <property type="entry name" value="BNAC02G09200D PROTEIN"/>
    <property type="match status" value="1"/>
</dbReference>
<evidence type="ECO:0000313" key="2">
    <source>
        <dbReference type="EMBL" id="KAF4403698.1"/>
    </source>
</evidence>
<dbReference type="InterPro" id="IPR036691">
    <property type="entry name" value="Endo/exonu/phosph_ase_sf"/>
</dbReference>
<evidence type="ECO:0000313" key="1">
    <source>
        <dbReference type="EMBL" id="KAF4377137.1"/>
    </source>
</evidence>
<dbReference type="Proteomes" id="UP000583929">
    <property type="component" value="Unassembled WGS sequence"/>
</dbReference>
<gene>
    <name evidence="1" type="ORF">F8388_017541</name>
    <name evidence="2" type="ORF">G4B88_002551</name>
</gene>
<evidence type="ECO:0000313" key="3">
    <source>
        <dbReference type="Proteomes" id="UP000525078"/>
    </source>
</evidence>
<dbReference type="SUPFAM" id="SSF56219">
    <property type="entry name" value="DNase I-like"/>
    <property type="match status" value="1"/>
</dbReference>
<sequence>MCKKPPGAFVEGRENLLYKNWMKALGSINLFNNNPRGVGKVDGEVHGLFGYGGPSSYRSLIGSNSSAGRGGDVRVNVPAVLPKSKELALCPWANDDSMGVDNGLVTGKMIKDMGFSREKFTWSNSRGSFANVHERLDRRLVCSGWCDSFQDYRLSHLEIRDSDHRDLLLDLFERRVGLSLVPCGFERIRMLNLKVRKYQAVDEDYENSKKWKNRIKGLEDANGVWREDDRSMTRIVTLFYEDLFTSNGVDWGAISTITADITPVVTNELNDELNRPFKVDEIEKALASVRGMKEPRLNGFHFVLYHRC</sequence>
<dbReference type="EMBL" id="JAATIQ010000003">
    <property type="protein sequence ID" value="KAF4403698.1"/>
    <property type="molecule type" value="Genomic_DNA"/>
</dbReference>
<protein>
    <submittedName>
        <fullName evidence="2">Uncharacterized protein</fullName>
    </submittedName>
</protein>
<dbReference type="Proteomes" id="UP000525078">
    <property type="component" value="Unassembled WGS sequence"/>
</dbReference>
<dbReference type="AlphaFoldDB" id="A0A7J6I9G5"/>
<keyword evidence="4" id="KW-1185">Reference proteome</keyword>
<proteinExistence type="predicted"/>
<accession>A0A7J6I9G5</accession>
<evidence type="ECO:0000313" key="4">
    <source>
        <dbReference type="Proteomes" id="UP000583929"/>
    </source>
</evidence>
<dbReference type="EMBL" id="JAATIP010000082">
    <property type="protein sequence ID" value="KAF4377137.1"/>
    <property type="molecule type" value="Genomic_DNA"/>
</dbReference>
<name>A0A7J6I9G5_CANSA</name>